<feature type="transmembrane region" description="Helical" evidence="1">
    <location>
        <begin position="213"/>
        <end position="233"/>
    </location>
</feature>
<proteinExistence type="predicted"/>
<name>A0A6C0JI62_9ZZZZ</name>
<evidence type="ECO:0000313" key="2">
    <source>
        <dbReference type="EMBL" id="QHU03478.1"/>
    </source>
</evidence>
<keyword evidence="1" id="KW-0812">Transmembrane</keyword>
<dbReference type="AlphaFoldDB" id="A0A6C0JI62"/>
<accession>A0A6C0JI62</accession>
<dbReference type="EMBL" id="MN740383">
    <property type="protein sequence ID" value="QHU03478.1"/>
    <property type="molecule type" value="Genomic_DNA"/>
</dbReference>
<sequence length="239" mass="27377">MSLDDIPKKTQYVIIDSNFVNGTNNVFSLDLQLESNTHIEDMSRVLGVRLVDFYITQIGAASPTSSPSNIAKYVDITCPDVPKVAQILDERRGQILARIPLERHFTHSSHTVLRDKQAKLFGRKTNYFNPISIRKLNFKIHEYQDDNDYVLLHPDSKWYMILEITTVNVKEKPKNRELQILLALEKLLGKIDTLNQNVQKLPDKPPEPPKEKYSFGVLIAILAALFGGFMWWVNKSPTV</sequence>
<reference evidence="2" key="1">
    <citation type="journal article" date="2020" name="Nature">
        <title>Giant virus diversity and host interactions through global metagenomics.</title>
        <authorList>
            <person name="Schulz F."/>
            <person name="Roux S."/>
            <person name="Paez-Espino D."/>
            <person name="Jungbluth S."/>
            <person name="Walsh D.A."/>
            <person name="Denef V.J."/>
            <person name="McMahon K.D."/>
            <person name="Konstantinidis K.T."/>
            <person name="Eloe-Fadrosh E.A."/>
            <person name="Kyrpides N.C."/>
            <person name="Woyke T."/>
        </authorList>
    </citation>
    <scope>NUCLEOTIDE SEQUENCE</scope>
    <source>
        <strain evidence="2">GVMAG-M-3300027206-1</strain>
    </source>
</reference>
<evidence type="ECO:0000256" key="1">
    <source>
        <dbReference type="SAM" id="Phobius"/>
    </source>
</evidence>
<keyword evidence="1" id="KW-0472">Membrane</keyword>
<organism evidence="2">
    <name type="scientific">viral metagenome</name>
    <dbReference type="NCBI Taxonomy" id="1070528"/>
    <lineage>
        <taxon>unclassified sequences</taxon>
        <taxon>metagenomes</taxon>
        <taxon>organismal metagenomes</taxon>
    </lineage>
</organism>
<keyword evidence="1" id="KW-1133">Transmembrane helix</keyword>
<protein>
    <submittedName>
        <fullName evidence="2">Uncharacterized protein</fullName>
    </submittedName>
</protein>